<organism evidence="3 4">
    <name type="scientific">Cryptolaemus montrouzieri</name>
    <dbReference type="NCBI Taxonomy" id="559131"/>
    <lineage>
        <taxon>Eukaryota</taxon>
        <taxon>Metazoa</taxon>
        <taxon>Ecdysozoa</taxon>
        <taxon>Arthropoda</taxon>
        <taxon>Hexapoda</taxon>
        <taxon>Insecta</taxon>
        <taxon>Pterygota</taxon>
        <taxon>Neoptera</taxon>
        <taxon>Endopterygota</taxon>
        <taxon>Coleoptera</taxon>
        <taxon>Polyphaga</taxon>
        <taxon>Cucujiformia</taxon>
        <taxon>Coccinelloidea</taxon>
        <taxon>Coccinellidae</taxon>
        <taxon>Scymninae</taxon>
        <taxon>Scymnini</taxon>
        <taxon>Cryptolaemus</taxon>
    </lineage>
</organism>
<gene>
    <name evidence="3" type="ORF">HHI36_009254</name>
</gene>
<keyword evidence="2" id="KW-0732">Signal</keyword>
<proteinExistence type="predicted"/>
<keyword evidence="4" id="KW-1185">Reference proteome</keyword>
<evidence type="ECO:0000313" key="4">
    <source>
        <dbReference type="Proteomes" id="UP001516400"/>
    </source>
</evidence>
<evidence type="ECO:0000256" key="1">
    <source>
        <dbReference type="SAM" id="MobiDB-lite"/>
    </source>
</evidence>
<accession>A0ABD2MUP0</accession>
<feature type="compositionally biased region" description="Gly residues" evidence="1">
    <location>
        <begin position="872"/>
        <end position="891"/>
    </location>
</feature>
<reference evidence="3 4" key="1">
    <citation type="journal article" date="2021" name="BMC Biol.">
        <title>Horizontally acquired antibacterial genes associated with adaptive radiation of ladybird beetles.</title>
        <authorList>
            <person name="Li H.S."/>
            <person name="Tang X.F."/>
            <person name="Huang Y.H."/>
            <person name="Xu Z.Y."/>
            <person name="Chen M.L."/>
            <person name="Du X.Y."/>
            <person name="Qiu B.Y."/>
            <person name="Chen P.T."/>
            <person name="Zhang W."/>
            <person name="Slipinski A."/>
            <person name="Escalona H.E."/>
            <person name="Waterhouse R.M."/>
            <person name="Zwick A."/>
            <person name="Pang H."/>
        </authorList>
    </citation>
    <scope>NUCLEOTIDE SEQUENCE [LARGE SCALE GENOMIC DNA]</scope>
    <source>
        <strain evidence="3">SYSU2018</strain>
    </source>
</reference>
<feature type="signal peptide" evidence="2">
    <location>
        <begin position="1"/>
        <end position="27"/>
    </location>
</feature>
<feature type="compositionally biased region" description="Gly residues" evidence="1">
    <location>
        <begin position="749"/>
        <end position="865"/>
    </location>
</feature>
<evidence type="ECO:0000256" key="2">
    <source>
        <dbReference type="SAM" id="SignalP"/>
    </source>
</evidence>
<dbReference type="EMBL" id="JABFTP020000021">
    <property type="protein sequence ID" value="KAL3270198.1"/>
    <property type="molecule type" value="Genomic_DNA"/>
</dbReference>
<dbReference type="Proteomes" id="UP001516400">
    <property type="component" value="Unassembled WGS sequence"/>
</dbReference>
<name>A0ABD2MUP0_9CUCU</name>
<protein>
    <submittedName>
        <fullName evidence="3">Uncharacterized protein</fullName>
    </submittedName>
</protein>
<feature type="chain" id="PRO_5044749745" evidence="2">
    <location>
        <begin position="28"/>
        <end position="914"/>
    </location>
</feature>
<comment type="caution">
    <text evidence="3">The sequence shown here is derived from an EMBL/GenBank/DDBJ whole genome shotgun (WGS) entry which is preliminary data.</text>
</comment>
<dbReference type="AlphaFoldDB" id="A0ABD2MUP0"/>
<sequence length="914" mass="93065">MIDRYKYIMPKTAFLVLFLFCANLISSGYTGETCPKNPLAGTNSVSGMIVGSLVATEKLTNGIIMYFYYLTENTVNQAISVTTYFEDLITKYTLKFQTTFNKYSGGIGGSFKSLVGGSGKGIKETLDAAVQFENSIQSAVYGKLHGSFNYIFKGNLTRAVTGMFSSPLQSVEDAIAKTKKSIGKLSAGISASFNGPDNAHPQGGYLYQLKQSLISPWTLLKTSTKGSYNVLMKTTSEWITKFKGFISTLSKGSFSTKLSVSLASPFRATQYLWDLTVKMYGAFKTSFAGGFKDLVRPFIGSTLTENLSKLISFPAHATQGIWFSIKGYLVKINGVIGKALGGGKLDAQIQFLLTHPISALKNSWNATKGITKETSSQIFGEDFTAKLGGIFKTPARYLNGSTIAKGGYLQKLKLSLESPLTILQSSTSGILKVLRTTTSNWSMKFKGFLSKLAKGSFSEKISVSLASPFTSLKNLWDFTVQFSYALKVSLAGGLKDFVRPFIGDSFTELTAKSIGYPAQLTQKLWMKLKFYFGKIEGQIAKTDGGGSLEKQIETLLVHPFLSIKISWNLTKAATEFTSKQLLGDNLTLQLRGIYRSTIKLLSGGGGGNIGSSVNQMMDDSMKKVGTLWESTKKSTSGLTKSFGKIFTWPVNKLKVTFGIKGKTSGGASGGSGGGVGGGGSFSINSKGGFSGFIKSLINSPVQVTKGLFSGLKVSTDSLTGTFKGIFDQLPIIGSKGSLKIHLGFGGGGGKGNRGGGGKGGDGGKGGGGVGGSGGEKGGGGGTGAGMSAAGGGGGKGGGGTGGSGGASGGGGSKAGSGNKGGRKSGGGGAPGGEGGKGGGGAGGTGGGGAPGGKGGKGGGGAGGSVGANMDGKAGGSGGSSGGGGVGGGGGTSFSWGTKVGGGGAQGSGSFSFSG</sequence>
<feature type="region of interest" description="Disordered" evidence="1">
    <location>
        <begin position="749"/>
        <end position="914"/>
    </location>
</feature>
<evidence type="ECO:0000313" key="3">
    <source>
        <dbReference type="EMBL" id="KAL3270198.1"/>
    </source>
</evidence>